<dbReference type="EMBL" id="JARKIK010003387">
    <property type="protein sequence ID" value="KAK8718981.1"/>
    <property type="molecule type" value="Genomic_DNA"/>
</dbReference>
<keyword evidence="1" id="KW-0479">Metal-binding</keyword>
<evidence type="ECO:0000313" key="4">
    <source>
        <dbReference type="EMBL" id="KAK8718981.1"/>
    </source>
</evidence>
<feature type="compositionally biased region" description="Low complexity" evidence="2">
    <location>
        <begin position="251"/>
        <end position="260"/>
    </location>
</feature>
<name>A0AAW0VQ86_CHEQU</name>
<keyword evidence="1" id="KW-0863">Zinc-finger</keyword>
<evidence type="ECO:0000259" key="3">
    <source>
        <dbReference type="PROSITE" id="PS50157"/>
    </source>
</evidence>
<feature type="non-terminal residue" evidence="4">
    <location>
        <position position="1"/>
    </location>
</feature>
<dbReference type="GO" id="GO:0008270">
    <property type="term" value="F:zinc ion binding"/>
    <property type="evidence" value="ECO:0007669"/>
    <property type="project" value="UniProtKB-KW"/>
</dbReference>
<feature type="non-terminal residue" evidence="4">
    <location>
        <position position="260"/>
    </location>
</feature>
<keyword evidence="1" id="KW-0862">Zinc</keyword>
<comment type="caution">
    <text evidence="4">The sequence shown here is derived from an EMBL/GenBank/DDBJ whole genome shotgun (WGS) entry which is preliminary data.</text>
</comment>
<dbReference type="Gene3D" id="3.30.160.60">
    <property type="entry name" value="Classic Zinc Finger"/>
    <property type="match status" value="1"/>
</dbReference>
<gene>
    <name evidence="4" type="ORF">OTU49_014321</name>
</gene>
<sequence length="260" mass="30030">QPSKMEIASPAKSSIIPSPRKCSSTKSPLKRDDLRSGCSPEHRCVKCDRKFMTASALISHDKFCSLLQMRPDILPENPLNPRLRSETPEKKIAIQIRKDYKKTMIPHSPNKTNREESPQNQKTFKVPEIPKEQEKENQRKIEMMMSEFCNMTRLTCIPCEKRYQTITTLKRHASQHFSWTRFACKQCKFRSYHKYETVRHCISDHKANEHNAGTMIIDDESFGPLRYFLASEDDTSVSSDIDELDSHASRSRSTSASSDK</sequence>
<dbReference type="SMART" id="SM00355">
    <property type="entry name" value="ZnF_C2H2"/>
    <property type="match status" value="3"/>
</dbReference>
<dbReference type="Proteomes" id="UP001445076">
    <property type="component" value="Unassembled WGS sequence"/>
</dbReference>
<feature type="region of interest" description="Disordered" evidence="2">
    <location>
        <begin position="235"/>
        <end position="260"/>
    </location>
</feature>
<feature type="compositionally biased region" description="Basic and acidic residues" evidence="2">
    <location>
        <begin position="29"/>
        <end position="39"/>
    </location>
</feature>
<reference evidence="4 5" key="1">
    <citation type="journal article" date="2024" name="BMC Genomics">
        <title>Genome assembly of redclaw crayfish (Cherax quadricarinatus) provides insights into its immune adaptation and hypoxia tolerance.</title>
        <authorList>
            <person name="Liu Z."/>
            <person name="Zheng J."/>
            <person name="Li H."/>
            <person name="Fang K."/>
            <person name="Wang S."/>
            <person name="He J."/>
            <person name="Zhou D."/>
            <person name="Weng S."/>
            <person name="Chi M."/>
            <person name="Gu Z."/>
            <person name="He J."/>
            <person name="Li F."/>
            <person name="Wang M."/>
        </authorList>
    </citation>
    <scope>NUCLEOTIDE SEQUENCE [LARGE SCALE GENOMIC DNA]</scope>
    <source>
        <strain evidence="4">ZL_2023a</strain>
    </source>
</reference>
<feature type="region of interest" description="Disordered" evidence="2">
    <location>
        <begin position="1"/>
        <end position="39"/>
    </location>
</feature>
<organism evidence="4 5">
    <name type="scientific">Cherax quadricarinatus</name>
    <name type="common">Australian red claw crayfish</name>
    <dbReference type="NCBI Taxonomy" id="27406"/>
    <lineage>
        <taxon>Eukaryota</taxon>
        <taxon>Metazoa</taxon>
        <taxon>Ecdysozoa</taxon>
        <taxon>Arthropoda</taxon>
        <taxon>Crustacea</taxon>
        <taxon>Multicrustacea</taxon>
        <taxon>Malacostraca</taxon>
        <taxon>Eumalacostraca</taxon>
        <taxon>Eucarida</taxon>
        <taxon>Decapoda</taxon>
        <taxon>Pleocyemata</taxon>
        <taxon>Astacidea</taxon>
        <taxon>Parastacoidea</taxon>
        <taxon>Parastacidae</taxon>
        <taxon>Cherax</taxon>
    </lineage>
</organism>
<evidence type="ECO:0000256" key="1">
    <source>
        <dbReference type="PROSITE-ProRule" id="PRU00042"/>
    </source>
</evidence>
<dbReference type="PROSITE" id="PS00028">
    <property type="entry name" value="ZINC_FINGER_C2H2_1"/>
    <property type="match status" value="1"/>
</dbReference>
<dbReference type="AlphaFoldDB" id="A0AAW0VQ86"/>
<evidence type="ECO:0000256" key="2">
    <source>
        <dbReference type="SAM" id="MobiDB-lite"/>
    </source>
</evidence>
<protein>
    <recommendedName>
        <fullName evidence="3">C2H2-type domain-containing protein</fullName>
    </recommendedName>
</protein>
<keyword evidence="5" id="KW-1185">Reference proteome</keyword>
<dbReference type="InterPro" id="IPR013087">
    <property type="entry name" value="Znf_C2H2_type"/>
</dbReference>
<accession>A0AAW0VQ86</accession>
<feature type="compositionally biased region" description="Low complexity" evidence="2">
    <location>
        <begin position="7"/>
        <end position="19"/>
    </location>
</feature>
<evidence type="ECO:0000313" key="5">
    <source>
        <dbReference type="Proteomes" id="UP001445076"/>
    </source>
</evidence>
<feature type="region of interest" description="Disordered" evidence="2">
    <location>
        <begin position="104"/>
        <end position="123"/>
    </location>
</feature>
<dbReference type="PROSITE" id="PS50157">
    <property type="entry name" value="ZINC_FINGER_C2H2_2"/>
    <property type="match status" value="1"/>
</dbReference>
<proteinExistence type="predicted"/>
<feature type="domain" description="C2H2-type" evidence="3">
    <location>
        <begin position="42"/>
        <end position="71"/>
    </location>
</feature>